<reference evidence="2 3" key="1">
    <citation type="submission" date="2013-04" db="EMBL/GenBank/DDBJ databases">
        <title>Complete genome sequence of Corynebacterium humireducens DSM 45392(T), isolated from a wastewater-fed microbial fuel cell.</title>
        <authorList>
            <person name="Ruckert C."/>
            <person name="Albersmeier A."/>
            <person name="Kalinowski J."/>
        </authorList>
    </citation>
    <scope>NUCLEOTIDE SEQUENCE [LARGE SCALE GENOMIC DNA]</scope>
    <source>
        <strain evidence="3">MFC-5</strain>
    </source>
</reference>
<feature type="region of interest" description="Disordered" evidence="1">
    <location>
        <begin position="410"/>
        <end position="489"/>
    </location>
</feature>
<dbReference type="OrthoDB" id="4428152at2"/>
<feature type="region of interest" description="Disordered" evidence="1">
    <location>
        <begin position="371"/>
        <end position="394"/>
    </location>
</feature>
<dbReference type="AlphaFoldDB" id="A0A0B5D9U5"/>
<feature type="compositionally biased region" description="Polar residues" evidence="1">
    <location>
        <begin position="444"/>
        <end position="461"/>
    </location>
</feature>
<dbReference type="EMBL" id="CP005286">
    <property type="protein sequence ID" value="AJE33767.1"/>
    <property type="molecule type" value="Genomic_DNA"/>
</dbReference>
<dbReference type="HOGENOM" id="CLU_031867_1_0_11"/>
<accession>A0A0B5D9U5</accession>
<dbReference type="Proteomes" id="UP000031524">
    <property type="component" value="Chromosome"/>
</dbReference>
<evidence type="ECO:0000313" key="2">
    <source>
        <dbReference type="EMBL" id="AJE33767.1"/>
    </source>
</evidence>
<evidence type="ECO:0000313" key="3">
    <source>
        <dbReference type="Proteomes" id="UP000031524"/>
    </source>
</evidence>
<name>A0A0B5D9U5_9CORY</name>
<protein>
    <submittedName>
        <fullName evidence="2">Uncharacterized protein</fullName>
    </submittedName>
</protein>
<proteinExistence type="predicted"/>
<organism evidence="2 3">
    <name type="scientific">Corynebacterium humireducens NBRC 106098 = DSM 45392</name>
    <dbReference type="NCBI Taxonomy" id="1223515"/>
    <lineage>
        <taxon>Bacteria</taxon>
        <taxon>Bacillati</taxon>
        <taxon>Actinomycetota</taxon>
        <taxon>Actinomycetes</taxon>
        <taxon>Mycobacteriales</taxon>
        <taxon>Corynebacteriaceae</taxon>
        <taxon>Corynebacterium</taxon>
    </lineage>
</organism>
<gene>
    <name evidence="2" type="ORF">B842_09590</name>
</gene>
<keyword evidence="3" id="KW-1185">Reference proteome</keyword>
<dbReference type="KEGG" id="chm:B842_09590"/>
<evidence type="ECO:0000256" key="1">
    <source>
        <dbReference type="SAM" id="MobiDB-lite"/>
    </source>
</evidence>
<dbReference type="STRING" id="1223515.B842_09590"/>
<sequence>MELYIDHDSILTGVRKLETIGSNARDVAGEASQNSLNASFSGVSGLDQLGGNHGGVINGGAGSAITVLQSYAEQVSWLSGALAASYEALTGQNAFVARGMDIADEGGAIGQDGVSFPTRPRPRFENFTFTPPVVLPATSMSQLSADFSSTKIQDSVVAARMWHQMSADVTEISAQLQAVASDLGSRNRGDVIEAAIARVSEVARAGETFAMNSQVMGSSVERLSFIKQQGAVTVNLAMAAIAAIPDPVARQAAESSFLASFPASYTPTVATGIPPIRNLMVMDPAPDGGGEIALGGGTVEGTGSKHDATGLRAPGAPLESLTSLQRAIGAGEFGTVQAGMEGLAGVGGNMPELDALVSGADVGTTAASTGTLTVPPTLGTPGAAGTAGTAGAAGATGAVPSVPSVGGVIGAPPFRGGPSGTGGGASAPLSLPSHGSPLIPGTPGNLSQAGTTAAGTGSRVTTAPGAVPGGLGPVGVLPPGRPGGGVGASARSAFGGAGVGPVGAVRPVPGTPAVGAGGGVGAASRSAGTPAGRGEMPMMGAPMAGQQPSKASKVRAVTSAVEEEGNVAAVLGERPAVVPGVIGAWARG</sequence>
<dbReference type="RefSeq" id="WP_052437873.1">
    <property type="nucleotide sequence ID" value="NZ_BCSU01000009.1"/>
</dbReference>